<reference evidence="3" key="1">
    <citation type="submission" date="2021-09" db="EMBL/GenBank/DDBJ databases">
        <title>A high-quality genome of the endoparasitic fungus Hirsutella rhossiliensis with a comparison of Hirsutella genomes reveals transposable elements contributing to genome size variation.</title>
        <authorList>
            <person name="Lin R."/>
            <person name="Jiao Y."/>
            <person name="Sun X."/>
            <person name="Ling J."/>
            <person name="Xie B."/>
            <person name="Cheng X."/>
        </authorList>
    </citation>
    <scope>NUCLEOTIDE SEQUENCE</scope>
    <source>
        <strain evidence="3">HR02</strain>
    </source>
</reference>
<feature type="compositionally biased region" description="Basic and acidic residues" evidence="2">
    <location>
        <begin position="147"/>
        <end position="159"/>
    </location>
</feature>
<comment type="caution">
    <text evidence="3">The sequence shown here is derived from an EMBL/GenBank/DDBJ whole genome shotgun (WGS) entry which is preliminary data.</text>
</comment>
<gene>
    <name evidence="3" type="ORF">HRG_02907</name>
</gene>
<dbReference type="EMBL" id="JAIZPD010000003">
    <property type="protein sequence ID" value="KAH0964891.1"/>
    <property type="molecule type" value="Genomic_DNA"/>
</dbReference>
<organism evidence="3 4">
    <name type="scientific">Hirsutella rhossiliensis</name>
    <dbReference type="NCBI Taxonomy" id="111463"/>
    <lineage>
        <taxon>Eukaryota</taxon>
        <taxon>Fungi</taxon>
        <taxon>Dikarya</taxon>
        <taxon>Ascomycota</taxon>
        <taxon>Pezizomycotina</taxon>
        <taxon>Sordariomycetes</taxon>
        <taxon>Hypocreomycetidae</taxon>
        <taxon>Hypocreales</taxon>
        <taxon>Ophiocordycipitaceae</taxon>
        <taxon>Hirsutella</taxon>
    </lineage>
</organism>
<proteinExistence type="predicted"/>
<feature type="compositionally biased region" description="Basic and acidic residues" evidence="2">
    <location>
        <begin position="378"/>
        <end position="387"/>
    </location>
</feature>
<protein>
    <submittedName>
        <fullName evidence="3">Atg28p-like protein</fullName>
    </submittedName>
</protein>
<evidence type="ECO:0000313" key="3">
    <source>
        <dbReference type="EMBL" id="KAH0964891.1"/>
    </source>
</evidence>
<dbReference type="RefSeq" id="XP_044722404.1">
    <property type="nucleotide sequence ID" value="XM_044861378.1"/>
</dbReference>
<name>A0A9P8SJG9_9HYPO</name>
<keyword evidence="4" id="KW-1185">Reference proteome</keyword>
<sequence>MGLQEVRNGLRESLADLADLKREEDAQAKAALSERKTALARLDGLCTKRIEICDELKVLENDDEEPLGQELRKLGSEHDSLNDEIRQLEEMLAGMQNRRRRLKERMNDVKSKREAGLSGYRGALKDVDAEVNTLLRRPPVHPLGPEMLDRGKDEGEEARSTGGLDFMRLIPQRRTIEMARAWWEAEVEILEQQRAHIGEEQQALEQGSIVWQEVVALVTHFESRLREIMKAGTSKSTRSFLALDGKKVSRDDLIRSQLPIMDEVVAGLAQRMQVAESKRWNLLICAIGAEWETFKEAHDVLKGIVDGANGGVVGNAAGDRPGMSPAADEFGDDDPVNREEPGRGDVLAESDNEVPADLFVSRLDDAERVPVKSQLDYADVRGRRDSENDVPPEFLAEHDHGKDLPVAPP</sequence>
<evidence type="ECO:0000256" key="2">
    <source>
        <dbReference type="SAM" id="MobiDB-lite"/>
    </source>
</evidence>
<feature type="region of interest" description="Disordered" evidence="2">
    <location>
        <begin position="375"/>
        <end position="409"/>
    </location>
</feature>
<feature type="region of interest" description="Disordered" evidence="2">
    <location>
        <begin position="137"/>
        <end position="159"/>
    </location>
</feature>
<keyword evidence="1" id="KW-0175">Coiled coil</keyword>
<evidence type="ECO:0000256" key="1">
    <source>
        <dbReference type="SAM" id="Coils"/>
    </source>
</evidence>
<accession>A0A9P8SJG9</accession>
<dbReference type="AlphaFoldDB" id="A0A9P8SJG9"/>
<feature type="coiled-coil region" evidence="1">
    <location>
        <begin position="71"/>
        <end position="112"/>
    </location>
</feature>
<feature type="region of interest" description="Disordered" evidence="2">
    <location>
        <begin position="315"/>
        <end position="352"/>
    </location>
</feature>
<dbReference type="OrthoDB" id="5342758at2759"/>
<evidence type="ECO:0000313" key="4">
    <source>
        <dbReference type="Proteomes" id="UP000824596"/>
    </source>
</evidence>
<dbReference type="Proteomes" id="UP000824596">
    <property type="component" value="Unassembled WGS sequence"/>
</dbReference>
<dbReference type="GeneID" id="68352036"/>